<dbReference type="GO" id="GO:0046336">
    <property type="term" value="P:ethanolamine catabolic process"/>
    <property type="evidence" value="ECO:0007669"/>
    <property type="project" value="UniProtKB-UniRule"/>
</dbReference>
<gene>
    <name evidence="5" type="primary">eutC</name>
    <name evidence="6" type="ORF">LA66_05800</name>
</gene>
<sequence length="260" mass="26632">MTIEPEDPQAVAPTRLDELRDRTEARISLGAAGSGIPTRAALRFNLDHARAREAVWTGMDAAALRTALGPAGDSAIEVHSAASDRAEYLRRPDLGRTLSADSRAALRAAAGKGGFDIALVVADGLSATAVALNAAPLAKVLGDKAAAAGWTVAPLVIANQARVALGDWICAELKARCVVVLVGERPGLSAADSLGAYVTFDARPGTPDSARNCVSNIRSGGLPVDAAAAQIVGLIALMMAQKISGVKLKRQDLLSESGPG</sequence>
<dbReference type="RefSeq" id="WP_039189487.1">
    <property type="nucleotide sequence ID" value="NZ_JRFJ01000001.1"/>
</dbReference>
<evidence type="ECO:0000256" key="2">
    <source>
        <dbReference type="ARBA" id="ARBA00023239"/>
    </source>
</evidence>
<dbReference type="Pfam" id="PF05985">
    <property type="entry name" value="EutC"/>
    <property type="match status" value="1"/>
</dbReference>
<comment type="subunit">
    <text evidence="5">The basic unit is a heterodimer which dimerizes to form tetramers. The heterotetramers trimerize; 6 large subunits form a core ring with 6 small subunits projecting outwards.</text>
</comment>
<comment type="pathway">
    <text evidence="5">Amine and polyamine degradation; ethanolamine degradation.</text>
</comment>
<keyword evidence="4 5" id="KW-1283">Bacterial microcompartment</keyword>
<accession>A0A0B1QB27</accession>
<dbReference type="GO" id="GO:0009350">
    <property type="term" value="C:ethanolamine ammonia-lyase complex"/>
    <property type="evidence" value="ECO:0007669"/>
    <property type="project" value="UniProtKB-UniRule"/>
</dbReference>
<dbReference type="InterPro" id="IPR009246">
    <property type="entry name" value="EutC"/>
</dbReference>
<dbReference type="AlphaFoldDB" id="A0A0B1QB27"/>
<dbReference type="PANTHER" id="PTHR39330:SF1">
    <property type="entry name" value="ETHANOLAMINE AMMONIA-LYASE SMALL SUBUNIT"/>
    <property type="match status" value="1"/>
</dbReference>
<dbReference type="PIRSF" id="PIRSF018982">
    <property type="entry name" value="EutC"/>
    <property type="match status" value="1"/>
</dbReference>
<dbReference type="UniPathway" id="UPA00560"/>
<evidence type="ECO:0000256" key="1">
    <source>
        <dbReference type="ARBA" id="ARBA00022628"/>
    </source>
</evidence>
<dbReference type="NCBIfam" id="NF003971">
    <property type="entry name" value="PRK05465.1"/>
    <property type="match status" value="1"/>
</dbReference>
<comment type="cofactor">
    <cofactor evidence="5">
        <name>adenosylcob(III)alamin</name>
        <dbReference type="ChEBI" id="CHEBI:18408"/>
    </cofactor>
    <text evidence="5">Binds between the large and small subunits.</text>
</comment>
<dbReference type="GO" id="GO:0031419">
    <property type="term" value="F:cobalamin binding"/>
    <property type="evidence" value="ECO:0007669"/>
    <property type="project" value="UniProtKB-UniRule"/>
</dbReference>
<dbReference type="EMBL" id="JRFJ01000001">
    <property type="protein sequence ID" value="KHJ56112.1"/>
    <property type="molecule type" value="Genomic_DNA"/>
</dbReference>
<dbReference type="GO" id="GO:0008851">
    <property type="term" value="F:ethanolamine ammonia-lyase activity"/>
    <property type="evidence" value="ECO:0007669"/>
    <property type="project" value="UniProtKB-UniRule"/>
</dbReference>
<reference evidence="6 7" key="1">
    <citation type="submission" date="2014-09" db="EMBL/GenBank/DDBJ databases">
        <title>Isolation and characterization of Aurantimonas altamirensis ON-56566 from clinical sample following a dog bite.</title>
        <authorList>
            <person name="Eshaghi A."/>
            <person name="Li A."/>
            <person name="Shahinas D."/>
            <person name="Bahn P."/>
            <person name="Kus J.V."/>
            <person name="Patel S.N."/>
        </authorList>
    </citation>
    <scope>NUCLEOTIDE SEQUENCE [LARGE SCALE GENOMIC DNA]</scope>
    <source>
        <strain evidence="6 7">ON-56566</strain>
    </source>
</reference>
<dbReference type="InterPro" id="IPR042255">
    <property type="entry name" value="EutC_N"/>
</dbReference>
<comment type="similarity">
    <text evidence="5">Belongs to the EutC family.</text>
</comment>
<keyword evidence="1 5" id="KW-0846">Cobalamin</keyword>
<dbReference type="HAMAP" id="MF_00601">
    <property type="entry name" value="EutC"/>
    <property type="match status" value="1"/>
</dbReference>
<dbReference type="Gene3D" id="3.40.50.11240">
    <property type="entry name" value="Ethanolamine ammonia-lyase light chain (EutC)"/>
    <property type="match status" value="1"/>
</dbReference>
<dbReference type="PANTHER" id="PTHR39330">
    <property type="entry name" value="ETHANOLAMINE AMMONIA-LYASE LIGHT CHAIN"/>
    <property type="match status" value="1"/>
</dbReference>
<dbReference type="STRING" id="370622.LA66_05800"/>
<organism evidence="6 7">
    <name type="scientific">Aureimonas altamirensis</name>
    <dbReference type="NCBI Taxonomy" id="370622"/>
    <lineage>
        <taxon>Bacteria</taxon>
        <taxon>Pseudomonadati</taxon>
        <taxon>Pseudomonadota</taxon>
        <taxon>Alphaproteobacteria</taxon>
        <taxon>Hyphomicrobiales</taxon>
        <taxon>Aurantimonadaceae</taxon>
        <taxon>Aureimonas</taxon>
    </lineage>
</organism>
<dbReference type="Gene3D" id="1.10.30.40">
    <property type="entry name" value="Ethanolamine ammonia-lyase light chain (EutC), N-terminal domain"/>
    <property type="match status" value="1"/>
</dbReference>
<evidence type="ECO:0000256" key="5">
    <source>
        <dbReference type="HAMAP-Rule" id="MF_00601"/>
    </source>
</evidence>
<proteinExistence type="inferred from homology"/>
<dbReference type="GO" id="GO:0006520">
    <property type="term" value="P:amino acid metabolic process"/>
    <property type="evidence" value="ECO:0007669"/>
    <property type="project" value="InterPro"/>
</dbReference>
<comment type="caution">
    <text evidence="6">The sequence shown here is derived from an EMBL/GenBank/DDBJ whole genome shotgun (WGS) entry which is preliminary data.</text>
</comment>
<evidence type="ECO:0000313" key="7">
    <source>
        <dbReference type="Proteomes" id="UP000030826"/>
    </source>
</evidence>
<evidence type="ECO:0000256" key="3">
    <source>
        <dbReference type="ARBA" id="ARBA00023285"/>
    </source>
</evidence>
<evidence type="ECO:0000313" key="6">
    <source>
        <dbReference type="EMBL" id="KHJ56112.1"/>
    </source>
</evidence>
<feature type="binding site" evidence="5">
    <location>
        <position position="184"/>
    </location>
    <ligand>
        <name>adenosylcob(III)alamin</name>
        <dbReference type="ChEBI" id="CHEBI:18408"/>
    </ligand>
</feature>
<comment type="function">
    <text evidence="5">Catalyzes the deamination of various vicinal amino-alcohols to oxo compounds. Allows this organism to utilize ethanolamine as the sole source of nitrogen and carbon in the presence of external vitamin B12.</text>
</comment>
<dbReference type="Proteomes" id="UP000030826">
    <property type="component" value="Unassembled WGS sequence"/>
</dbReference>
<name>A0A0B1QB27_9HYPH</name>
<dbReference type="GO" id="GO:0031471">
    <property type="term" value="C:ethanolamine degradation polyhedral organelle"/>
    <property type="evidence" value="ECO:0007669"/>
    <property type="project" value="UniProtKB-UniRule"/>
</dbReference>
<feature type="binding site" evidence="5">
    <location>
        <position position="163"/>
    </location>
    <ligand>
        <name>adenosylcob(III)alamin</name>
        <dbReference type="ChEBI" id="CHEBI:18408"/>
    </ligand>
</feature>
<keyword evidence="3 5" id="KW-0170">Cobalt</keyword>
<comment type="catalytic activity">
    <reaction evidence="5">
        <text>ethanolamine = acetaldehyde + NH4(+)</text>
        <dbReference type="Rhea" id="RHEA:15313"/>
        <dbReference type="ChEBI" id="CHEBI:15343"/>
        <dbReference type="ChEBI" id="CHEBI:28938"/>
        <dbReference type="ChEBI" id="CHEBI:57603"/>
        <dbReference type="EC" id="4.3.1.7"/>
    </reaction>
</comment>
<protein>
    <recommendedName>
        <fullName evidence="5">Ethanolamine ammonia-lyase small subunit</fullName>
        <shortName evidence="5">EAL small subunit</shortName>
        <ecNumber evidence="5">4.3.1.7</ecNumber>
    </recommendedName>
</protein>
<dbReference type="EC" id="4.3.1.7" evidence="5"/>
<dbReference type="OrthoDB" id="114248at2"/>
<evidence type="ECO:0000256" key="4">
    <source>
        <dbReference type="ARBA" id="ARBA00024446"/>
    </source>
</evidence>
<keyword evidence="2 5" id="KW-0456">Lyase</keyword>
<dbReference type="InterPro" id="IPR042251">
    <property type="entry name" value="EutC_C"/>
</dbReference>
<feature type="binding site" evidence="5">
    <location>
        <position position="213"/>
    </location>
    <ligand>
        <name>adenosylcob(III)alamin</name>
        <dbReference type="ChEBI" id="CHEBI:18408"/>
    </ligand>
</feature>
<comment type="subcellular location">
    <subcellularLocation>
        <location evidence="5">Bacterial microcompartment</location>
    </subcellularLocation>
</comment>